<comment type="subunit">
    <text evidence="2">Component of the EKC/KEOPS complex composed of at least BUD32, CGI121, GON7, KAE1 and PCC1; the whole complex dimerizes.</text>
</comment>
<proteinExistence type="predicted"/>
<evidence type="ECO:0000256" key="6">
    <source>
        <dbReference type="ARBA" id="ARBA00022527"/>
    </source>
</evidence>
<keyword evidence="7" id="KW-0808">Transferase</keyword>
<dbReference type="PROSITE" id="PS50011">
    <property type="entry name" value="PROTEIN_KINASE_DOM"/>
    <property type="match status" value="1"/>
</dbReference>
<evidence type="ECO:0000256" key="13">
    <source>
        <dbReference type="ARBA" id="ARBA00047899"/>
    </source>
</evidence>
<dbReference type="Proteomes" id="UP000230605">
    <property type="component" value="Chromosome 3"/>
</dbReference>
<dbReference type="OrthoDB" id="5979581at2759"/>
<dbReference type="Gene3D" id="1.10.510.10">
    <property type="entry name" value="Transferase(Phosphotransferase) domain 1"/>
    <property type="match status" value="1"/>
</dbReference>
<dbReference type="GO" id="GO:0005737">
    <property type="term" value="C:cytoplasm"/>
    <property type="evidence" value="ECO:0007669"/>
    <property type="project" value="TreeGrafter"/>
</dbReference>
<keyword evidence="6" id="KW-0723">Serine/threonine-protein kinase</keyword>
<evidence type="ECO:0000256" key="10">
    <source>
        <dbReference type="ARBA" id="ARBA00022840"/>
    </source>
</evidence>
<dbReference type="AlphaFoldDB" id="A0A2G5I297"/>
<dbReference type="SUPFAM" id="SSF56112">
    <property type="entry name" value="Protein kinase-like (PK-like)"/>
    <property type="match status" value="1"/>
</dbReference>
<evidence type="ECO:0000256" key="11">
    <source>
        <dbReference type="ARBA" id="ARBA00030980"/>
    </source>
</evidence>
<gene>
    <name evidence="16" type="ORF">CB0940_02976</name>
    <name evidence="17" type="ORF">RHO25_004757</name>
</gene>
<comment type="catalytic activity">
    <reaction evidence="14">
        <text>L-seryl-[protein] + ATP = O-phospho-L-seryl-[protein] + ADP + H(+)</text>
        <dbReference type="Rhea" id="RHEA:17989"/>
        <dbReference type="Rhea" id="RHEA-COMP:9863"/>
        <dbReference type="Rhea" id="RHEA-COMP:11604"/>
        <dbReference type="ChEBI" id="CHEBI:15378"/>
        <dbReference type="ChEBI" id="CHEBI:29999"/>
        <dbReference type="ChEBI" id="CHEBI:30616"/>
        <dbReference type="ChEBI" id="CHEBI:83421"/>
        <dbReference type="ChEBI" id="CHEBI:456216"/>
        <dbReference type="EC" id="2.7.11.1"/>
    </reaction>
</comment>
<evidence type="ECO:0000313" key="16">
    <source>
        <dbReference type="EMBL" id="PIA98888.1"/>
    </source>
</evidence>
<protein>
    <recommendedName>
        <fullName evidence="5">EKC/KEOPS complex subunit BUD32</fullName>
        <ecNumber evidence="3">2.7.11.1</ecNumber>
    </recommendedName>
    <alternativeName>
        <fullName evidence="11 12">Atypical Serine/threonine protein kinase BUD32</fullName>
    </alternativeName>
    <alternativeName>
        <fullName evidence="4">EKC/KEOPS complex subunit bud32</fullName>
    </alternativeName>
</protein>
<dbReference type="Pfam" id="PF00069">
    <property type="entry name" value="Pkinase"/>
    <property type="match status" value="1"/>
</dbReference>
<dbReference type="GO" id="GO:0004674">
    <property type="term" value="F:protein serine/threonine kinase activity"/>
    <property type="evidence" value="ECO:0007669"/>
    <property type="project" value="UniProtKB-KW"/>
</dbReference>
<evidence type="ECO:0000313" key="17">
    <source>
        <dbReference type="EMBL" id="WPB00138.1"/>
    </source>
</evidence>
<evidence type="ECO:0000256" key="7">
    <source>
        <dbReference type="ARBA" id="ARBA00022679"/>
    </source>
</evidence>
<evidence type="ECO:0000256" key="14">
    <source>
        <dbReference type="ARBA" id="ARBA00048679"/>
    </source>
</evidence>
<dbReference type="EC" id="2.7.11.1" evidence="3"/>
<dbReference type="EMBL" id="LKMD01000101">
    <property type="protein sequence ID" value="PIA98888.1"/>
    <property type="molecule type" value="Genomic_DNA"/>
</dbReference>
<organism evidence="16 18">
    <name type="scientific">Cercospora beticola</name>
    <name type="common">Sugarbeet leaf spot fungus</name>
    <dbReference type="NCBI Taxonomy" id="122368"/>
    <lineage>
        <taxon>Eukaryota</taxon>
        <taxon>Fungi</taxon>
        <taxon>Dikarya</taxon>
        <taxon>Ascomycota</taxon>
        <taxon>Pezizomycotina</taxon>
        <taxon>Dothideomycetes</taxon>
        <taxon>Dothideomycetidae</taxon>
        <taxon>Mycosphaerellales</taxon>
        <taxon>Mycosphaerellaceae</taxon>
        <taxon>Cercospora</taxon>
    </lineage>
</organism>
<evidence type="ECO:0000313" key="18">
    <source>
        <dbReference type="Proteomes" id="UP000230605"/>
    </source>
</evidence>
<evidence type="ECO:0000256" key="4">
    <source>
        <dbReference type="ARBA" id="ARBA00013948"/>
    </source>
</evidence>
<dbReference type="GO" id="GO:0050684">
    <property type="term" value="P:regulation of mRNA processing"/>
    <property type="evidence" value="ECO:0007669"/>
    <property type="project" value="TreeGrafter"/>
</dbReference>
<dbReference type="PANTHER" id="PTHR47634:SF9">
    <property type="entry name" value="PROTEIN KINASE DOMAIN-CONTAINING PROTEIN-RELATED"/>
    <property type="match status" value="1"/>
</dbReference>
<keyword evidence="19" id="KW-1185">Reference proteome</keyword>
<accession>A0A2G5I297</accession>
<sequence>MLRTTWDTSAPGENMKMAFTCFGCRLPRMTSPLICGRRFPTLPYTRPHTMSSTSHEDAILEEQTLPRYSQRTYLPVRIGDVYGTRYRVAAKLGYGAYSTVWLARDERSQQYATLKVCIENDSTDSPVSNEINMLKHLQDFARSVVHPGTDFVRMASDVFEIETKTGKHTCIVSKPHGCSLRKVQEYIAPGALLKSIIKPNLHRLILALNFLHATCDVIHTDLSPQNVLMQAEHEDIFKDIEAAEISNRSPSVQKVERNVIFQSQQPLVGISTYPVLTDFGQMRRAGPNNTDCIMADIYRAPEVLLKLPWSHPVDLWSLGVMTLELLEGKNLFKPIDHVHRQYVLPLALAQYIGYLGPPPLRILRDSPVMAEYFDSQGNWNSEPPIPSTSLEEFVTTITPGEEKDLFLRFVRRLLTWDPHDRATANEIFTDPWLMKTFD</sequence>
<evidence type="ECO:0000256" key="1">
    <source>
        <dbReference type="ARBA" id="ARBA00003747"/>
    </source>
</evidence>
<feature type="domain" description="Protein kinase" evidence="15">
    <location>
        <begin position="86"/>
        <end position="433"/>
    </location>
</feature>
<dbReference type="InterPro" id="IPR008266">
    <property type="entry name" value="Tyr_kinase_AS"/>
</dbReference>
<dbReference type="InterPro" id="IPR051334">
    <property type="entry name" value="SRPK"/>
</dbReference>
<dbReference type="PROSITE" id="PS00109">
    <property type="entry name" value="PROTEIN_KINASE_TYR"/>
    <property type="match status" value="1"/>
</dbReference>
<name>A0A2G5I297_CERBT</name>
<evidence type="ECO:0000256" key="12">
    <source>
        <dbReference type="ARBA" id="ARBA00033194"/>
    </source>
</evidence>
<evidence type="ECO:0000256" key="9">
    <source>
        <dbReference type="ARBA" id="ARBA00022777"/>
    </source>
</evidence>
<evidence type="ECO:0000313" key="19">
    <source>
        <dbReference type="Proteomes" id="UP001302367"/>
    </source>
</evidence>
<dbReference type="GO" id="GO:0000245">
    <property type="term" value="P:spliceosomal complex assembly"/>
    <property type="evidence" value="ECO:0007669"/>
    <property type="project" value="TreeGrafter"/>
</dbReference>
<keyword evidence="8" id="KW-0547">Nucleotide-binding</keyword>
<dbReference type="SMART" id="SM00220">
    <property type="entry name" value="S_TKc"/>
    <property type="match status" value="1"/>
</dbReference>
<evidence type="ECO:0000256" key="3">
    <source>
        <dbReference type="ARBA" id="ARBA00012513"/>
    </source>
</evidence>
<comment type="function">
    <text evidence="1">Component of the EKC/KEOPS complex that is required for the formation of a threonylcarbamoyl group on adenosine at position 37 (t(6)A37) in tRNAs that read codons beginning with adenine. The complex is probably involved in the transfer of the threonylcarbamoyl moiety of threonylcarbamoyl-AMP (TC-AMP) to the N6 group of A37. BUD32 has ATPase activity in the context of the EKC/KEOPS complex and likely plays a supporting role to the catalytic subunit KAE1. The EKC/KEOPS complex also promotes both telomere uncapping and telomere elongation. The complex is required for efficient recruitment of transcriptional coactivators.</text>
</comment>
<dbReference type="InterPro" id="IPR000719">
    <property type="entry name" value="Prot_kinase_dom"/>
</dbReference>
<evidence type="ECO:0000256" key="8">
    <source>
        <dbReference type="ARBA" id="ARBA00022741"/>
    </source>
</evidence>
<dbReference type="Proteomes" id="UP001302367">
    <property type="component" value="Chromosome 3"/>
</dbReference>
<evidence type="ECO:0000259" key="15">
    <source>
        <dbReference type="PROSITE" id="PS50011"/>
    </source>
</evidence>
<dbReference type="GO" id="GO:0005524">
    <property type="term" value="F:ATP binding"/>
    <property type="evidence" value="ECO:0007669"/>
    <property type="project" value="UniProtKB-KW"/>
</dbReference>
<dbReference type="InterPro" id="IPR011009">
    <property type="entry name" value="Kinase-like_dom_sf"/>
</dbReference>
<comment type="catalytic activity">
    <reaction evidence="13">
        <text>L-threonyl-[protein] + ATP = O-phospho-L-threonyl-[protein] + ADP + H(+)</text>
        <dbReference type="Rhea" id="RHEA:46608"/>
        <dbReference type="Rhea" id="RHEA-COMP:11060"/>
        <dbReference type="Rhea" id="RHEA-COMP:11605"/>
        <dbReference type="ChEBI" id="CHEBI:15378"/>
        <dbReference type="ChEBI" id="CHEBI:30013"/>
        <dbReference type="ChEBI" id="CHEBI:30616"/>
        <dbReference type="ChEBI" id="CHEBI:61977"/>
        <dbReference type="ChEBI" id="CHEBI:456216"/>
        <dbReference type="EC" id="2.7.11.1"/>
    </reaction>
</comment>
<evidence type="ECO:0000256" key="5">
    <source>
        <dbReference type="ARBA" id="ARBA00019973"/>
    </source>
</evidence>
<dbReference type="GO" id="GO:0005634">
    <property type="term" value="C:nucleus"/>
    <property type="evidence" value="ECO:0007669"/>
    <property type="project" value="TreeGrafter"/>
</dbReference>
<keyword evidence="10" id="KW-0067">ATP-binding</keyword>
<dbReference type="Gene3D" id="3.30.200.20">
    <property type="entry name" value="Phosphorylase Kinase, domain 1"/>
    <property type="match status" value="1"/>
</dbReference>
<dbReference type="EMBL" id="CP134186">
    <property type="protein sequence ID" value="WPB00138.1"/>
    <property type="molecule type" value="Genomic_DNA"/>
</dbReference>
<reference evidence="17 19" key="2">
    <citation type="submission" date="2023-09" db="EMBL/GenBank/DDBJ databases">
        <title>Complete-Gapless Cercospora beticola genome.</title>
        <authorList>
            <person name="Wyatt N.A."/>
            <person name="Spanner R.E."/>
            <person name="Bolton M.D."/>
        </authorList>
    </citation>
    <scope>NUCLEOTIDE SEQUENCE [LARGE SCALE GENOMIC DNA]</scope>
    <source>
        <strain evidence="17">Cb09-40</strain>
    </source>
</reference>
<evidence type="ECO:0000256" key="2">
    <source>
        <dbReference type="ARBA" id="ARBA00011534"/>
    </source>
</evidence>
<dbReference type="PANTHER" id="PTHR47634">
    <property type="entry name" value="PROTEIN KINASE DOMAIN-CONTAINING PROTEIN-RELATED"/>
    <property type="match status" value="1"/>
</dbReference>
<reference evidence="16 18" key="1">
    <citation type="submission" date="2015-10" db="EMBL/GenBank/DDBJ databases">
        <title>The cercosporin biosynthetic gene cluster was horizontally transferred to several fungal lineages and shown to be expanded in Cercospora beticola based on microsynteny with recipient genomes.</title>
        <authorList>
            <person name="De Jonge R."/>
            <person name="Ebert M.K."/>
            <person name="Suttle J.C."/>
            <person name="Jurick Ii W.M."/>
            <person name="Secor G.A."/>
            <person name="Thomma B.P."/>
            <person name="Van De Peer Y."/>
            <person name="Bolton M.D."/>
        </authorList>
    </citation>
    <scope>NUCLEOTIDE SEQUENCE [LARGE SCALE GENOMIC DNA]</scope>
    <source>
        <strain evidence="16 18">09-40</strain>
    </source>
</reference>
<keyword evidence="9 16" id="KW-0418">Kinase</keyword>